<dbReference type="HOGENOM" id="CLU_3177965_0_0_1"/>
<dbReference type="EMBL" id="EF528602">
    <property type="protein sequence ID" value="ABO85308.1"/>
    <property type="molecule type" value="Genomic_DNA"/>
</dbReference>
<reference evidence="2" key="4">
    <citation type="submission" date="2025-05" db="UniProtKB">
        <authorList>
            <consortium name="Ensembl"/>
        </authorList>
    </citation>
    <scope>IDENTIFICATION</scope>
</reference>
<dbReference type="Ensembl" id="ENSPMAT00000011136.1">
    <property type="protein sequence ID" value="ENSPMAP00000011090.1"/>
    <property type="gene ID" value="ENSPMAG00000010109.1"/>
</dbReference>
<dbReference type="AlphaFoldDB" id="A5HG53"/>
<evidence type="ECO:0000313" key="1">
    <source>
        <dbReference type="EMBL" id="ABO85308.1"/>
    </source>
</evidence>
<sequence>CNCRPEVHHVACKSKGLTAVPGNIPGYTWLLDLQDNQVSVVPKKAFS</sequence>
<organism evidence="1">
    <name type="scientific">Petromyzon marinus</name>
    <name type="common">Sea lamprey</name>
    <dbReference type="NCBI Taxonomy" id="7757"/>
    <lineage>
        <taxon>Eukaryota</taxon>
        <taxon>Metazoa</taxon>
        <taxon>Chordata</taxon>
        <taxon>Craniata</taxon>
        <taxon>Vertebrata</taxon>
        <taxon>Cyclostomata</taxon>
        <taxon>Hyperoartia</taxon>
        <taxon>Petromyzontiformes</taxon>
        <taxon>Petromyzontidae</taxon>
        <taxon>Petromyzon</taxon>
    </lineage>
</organism>
<reference evidence="1" key="1">
    <citation type="journal article" date="2007" name="Nat. Immunol.">
        <title>Evolution and diversification of lamprey antigen receptors: evidence for involvement of an AID-APOBEC family cytosine deaminase.</title>
        <authorList>
            <person name="Rogozin I.B."/>
            <person name="Iyer L.M."/>
            <person name="Liang L."/>
            <person name="Glazko G.V."/>
            <person name="Liston V.G."/>
            <person name="Pavlov Y.I."/>
            <person name="Aravind L."/>
            <person name="Pancer Z."/>
        </authorList>
    </citation>
    <scope>NUCLEOTIDE SEQUENCE</scope>
</reference>
<dbReference type="Gene3D" id="3.80.10.10">
    <property type="entry name" value="Ribonuclease Inhibitor"/>
    <property type="match status" value="1"/>
</dbReference>
<dbReference type="InterPro" id="IPR032675">
    <property type="entry name" value="LRR_dom_sf"/>
</dbReference>
<accession>A5HG53</accession>
<name>A5HG53_PETMA</name>
<reference evidence="1" key="2">
    <citation type="submission" date="2007-03" db="EMBL/GenBank/DDBJ databases">
        <authorList>
            <person name="Mardis E.R."/>
        </authorList>
    </citation>
    <scope>NUCLEOTIDE SEQUENCE</scope>
</reference>
<keyword evidence="1" id="KW-0675">Receptor</keyword>
<feature type="non-terminal residue" evidence="1">
    <location>
        <position position="1"/>
    </location>
</feature>
<evidence type="ECO:0000313" key="2">
    <source>
        <dbReference type="Ensembl" id="ENSPMAP00000011090.1"/>
    </source>
</evidence>
<dbReference type="SUPFAM" id="SSF52058">
    <property type="entry name" value="L domain-like"/>
    <property type="match status" value="1"/>
</dbReference>
<reference evidence="1" key="3">
    <citation type="submission" date="2007-03" db="EMBL/GenBank/DDBJ databases">
        <authorList>
            <person name="Rogozin I.B."/>
            <person name="Iyer L.M."/>
            <person name="Liang L."/>
            <person name="Glazko G.V."/>
            <person name="Liston V.G."/>
            <person name="Pavlov Y.I."/>
            <person name="Pancer Z."/>
        </authorList>
    </citation>
    <scope>NUCLEOTIDE SEQUENCE</scope>
</reference>
<proteinExistence type="predicted"/>
<protein>
    <submittedName>
        <fullName evidence="1">Variable lymphocyte receptor A cassette</fullName>
    </submittedName>
</protein>
<feature type="non-terminal residue" evidence="1">
    <location>
        <position position="47"/>
    </location>
</feature>